<evidence type="ECO:0000256" key="3">
    <source>
        <dbReference type="ARBA" id="ARBA00022692"/>
    </source>
</evidence>
<comment type="caution">
    <text evidence="7">The sequence shown here is derived from an EMBL/GenBank/DDBJ whole genome shotgun (WGS) entry which is preliminary data.</text>
</comment>
<evidence type="ECO:0000256" key="4">
    <source>
        <dbReference type="ARBA" id="ARBA00022989"/>
    </source>
</evidence>
<protein>
    <recommendedName>
        <fullName evidence="6">Probable membrane transporter protein</fullName>
    </recommendedName>
</protein>
<evidence type="ECO:0000313" key="7">
    <source>
        <dbReference type="EMBL" id="MEQ2440365.1"/>
    </source>
</evidence>
<evidence type="ECO:0000256" key="6">
    <source>
        <dbReference type="RuleBase" id="RU363041"/>
    </source>
</evidence>
<evidence type="ECO:0000256" key="5">
    <source>
        <dbReference type="ARBA" id="ARBA00023136"/>
    </source>
</evidence>
<feature type="transmembrane region" description="Helical" evidence="6">
    <location>
        <begin position="110"/>
        <end position="128"/>
    </location>
</feature>
<dbReference type="InterPro" id="IPR051598">
    <property type="entry name" value="TSUP/Inactive_protease-like"/>
</dbReference>
<organism evidence="7 8">
    <name type="scientific">Solibaculum intestinale</name>
    <dbReference type="NCBI Taxonomy" id="3133165"/>
    <lineage>
        <taxon>Bacteria</taxon>
        <taxon>Bacillati</taxon>
        <taxon>Bacillota</taxon>
        <taxon>Clostridia</taxon>
        <taxon>Eubacteriales</taxon>
        <taxon>Oscillospiraceae</taxon>
        <taxon>Solibaculum</taxon>
    </lineage>
</organism>
<keyword evidence="6" id="KW-1003">Cell membrane</keyword>
<evidence type="ECO:0000313" key="8">
    <source>
        <dbReference type="Proteomes" id="UP001489509"/>
    </source>
</evidence>
<dbReference type="EMBL" id="JBBMFD010000007">
    <property type="protein sequence ID" value="MEQ2440365.1"/>
    <property type="molecule type" value="Genomic_DNA"/>
</dbReference>
<dbReference type="PANTHER" id="PTHR43701">
    <property type="entry name" value="MEMBRANE TRANSPORTER PROTEIN MJ0441-RELATED"/>
    <property type="match status" value="1"/>
</dbReference>
<keyword evidence="5 6" id="KW-0472">Membrane</keyword>
<feature type="transmembrane region" description="Helical" evidence="6">
    <location>
        <begin position="85"/>
        <end position="104"/>
    </location>
</feature>
<gene>
    <name evidence="7" type="ORF">WMO26_05930</name>
</gene>
<comment type="similarity">
    <text evidence="2 6">Belongs to the 4-toluene sulfonate uptake permease (TSUP) (TC 2.A.102) family.</text>
</comment>
<keyword evidence="4 6" id="KW-1133">Transmembrane helix</keyword>
<name>A0ABV1DZ92_9FIRM</name>
<keyword evidence="8" id="KW-1185">Reference proteome</keyword>
<keyword evidence="3 6" id="KW-0812">Transmembrane</keyword>
<feature type="transmembrane region" description="Helical" evidence="6">
    <location>
        <begin position="57"/>
        <end position="76"/>
    </location>
</feature>
<evidence type="ECO:0000256" key="2">
    <source>
        <dbReference type="ARBA" id="ARBA00009142"/>
    </source>
</evidence>
<dbReference type="PANTHER" id="PTHR43701:SF2">
    <property type="entry name" value="MEMBRANE TRANSPORTER PROTEIN YJNA-RELATED"/>
    <property type="match status" value="1"/>
</dbReference>
<feature type="transmembrane region" description="Helical" evidence="6">
    <location>
        <begin position="21"/>
        <end position="45"/>
    </location>
</feature>
<dbReference type="Proteomes" id="UP001489509">
    <property type="component" value="Unassembled WGS sequence"/>
</dbReference>
<dbReference type="RefSeq" id="WP_349218880.1">
    <property type="nucleotide sequence ID" value="NZ_JBBMFD010000007.1"/>
</dbReference>
<dbReference type="InterPro" id="IPR002781">
    <property type="entry name" value="TM_pro_TauE-like"/>
</dbReference>
<proteinExistence type="inferred from homology"/>
<reference evidence="7 8" key="1">
    <citation type="submission" date="2024-03" db="EMBL/GenBank/DDBJ databases">
        <title>Human intestinal bacterial collection.</title>
        <authorList>
            <person name="Pauvert C."/>
            <person name="Hitch T.C.A."/>
            <person name="Clavel T."/>
        </authorList>
    </citation>
    <scope>NUCLEOTIDE SEQUENCE [LARGE SCALE GENOMIC DNA]</scope>
    <source>
        <strain evidence="7 8">CLA-JM-H44</strain>
    </source>
</reference>
<dbReference type="Pfam" id="PF01925">
    <property type="entry name" value="TauE"/>
    <property type="match status" value="1"/>
</dbReference>
<comment type="subcellular location">
    <subcellularLocation>
        <location evidence="6">Cell membrane</location>
        <topology evidence="6">Multi-pass membrane protein</topology>
    </subcellularLocation>
    <subcellularLocation>
        <location evidence="1">Membrane</location>
        <topology evidence="1">Multi-pass membrane protein</topology>
    </subcellularLocation>
</comment>
<sequence>MRLARRTQIRRGHMKKLFSRIGGVIVGFINGLLGAGGGMLAVPLLSASGLPTQKAHATSIAVIFPLSAFSAALYLADGRVNFWDAAVYLPWGLGGALLGSWLLPRIPSGLLRRVFGIFILWAAIRLLLR</sequence>
<accession>A0ABV1DZ92</accession>
<evidence type="ECO:0000256" key="1">
    <source>
        <dbReference type="ARBA" id="ARBA00004141"/>
    </source>
</evidence>